<dbReference type="PANTHER" id="PTHR42912:SF80">
    <property type="entry name" value="METHYLTRANSFERASE DOMAIN-CONTAINING PROTEIN"/>
    <property type="match status" value="1"/>
</dbReference>
<keyword evidence="2" id="KW-1185">Reference proteome</keyword>
<comment type="caution">
    <text evidence="1">The sequence shown here is derived from an EMBL/GenBank/DDBJ whole genome shotgun (WGS) entry which is preliminary data.</text>
</comment>
<keyword evidence="1" id="KW-0830">Ubiquinone</keyword>
<name>A0A846QPE2_9BACT</name>
<dbReference type="Proteomes" id="UP000580856">
    <property type="component" value="Unassembled WGS sequence"/>
</dbReference>
<sequence>MQPILEPLLRDLRMRPVMSVIRGIDACRLLDIGCGTTHGFLCAAEPHIREGWGLDFKVPEIDHGKIRTRRLRLQTELPFEDERFDAVTMLAVLEHLAHPLEIVREINRVLRPGGRLILTVPSRHAQPVLEFLAFRLGIVSREEILDHKRYYNREDLHDLIERQAGLTILRHRYFQCGMNNFLVAERG</sequence>
<accession>A0A846QPE2</accession>
<dbReference type="GO" id="GO:0008168">
    <property type="term" value="F:methyltransferase activity"/>
    <property type="evidence" value="ECO:0007669"/>
    <property type="project" value="UniProtKB-KW"/>
</dbReference>
<proteinExistence type="predicted"/>
<dbReference type="Pfam" id="PF13489">
    <property type="entry name" value="Methyltransf_23"/>
    <property type="match status" value="1"/>
</dbReference>
<dbReference type="EMBL" id="JAATJA010000001">
    <property type="protein sequence ID" value="NJB67285.1"/>
    <property type="molecule type" value="Genomic_DNA"/>
</dbReference>
<evidence type="ECO:0000313" key="2">
    <source>
        <dbReference type="Proteomes" id="UP000580856"/>
    </source>
</evidence>
<keyword evidence="1" id="KW-0489">Methyltransferase</keyword>
<dbReference type="PANTHER" id="PTHR42912">
    <property type="entry name" value="METHYLTRANSFERASE"/>
    <property type="match status" value="1"/>
</dbReference>
<gene>
    <name evidence="1" type="ORF">GGQ74_000925</name>
</gene>
<dbReference type="InterPro" id="IPR050508">
    <property type="entry name" value="Methyltransf_Superfamily"/>
</dbReference>
<dbReference type="AlphaFoldDB" id="A0A846QPE2"/>
<evidence type="ECO:0000313" key="1">
    <source>
        <dbReference type="EMBL" id="NJB67285.1"/>
    </source>
</evidence>
<dbReference type="Gene3D" id="3.40.50.150">
    <property type="entry name" value="Vaccinia Virus protein VP39"/>
    <property type="match status" value="1"/>
</dbReference>
<organism evidence="1 2">
    <name type="scientific">Desulfobaculum xiamenense</name>
    <dbReference type="NCBI Taxonomy" id="995050"/>
    <lineage>
        <taxon>Bacteria</taxon>
        <taxon>Pseudomonadati</taxon>
        <taxon>Thermodesulfobacteriota</taxon>
        <taxon>Desulfovibrionia</taxon>
        <taxon>Desulfovibrionales</taxon>
        <taxon>Desulfovibrionaceae</taxon>
        <taxon>Desulfobaculum</taxon>
    </lineage>
</organism>
<dbReference type="InterPro" id="IPR029063">
    <property type="entry name" value="SAM-dependent_MTases_sf"/>
</dbReference>
<keyword evidence="1" id="KW-0808">Transferase</keyword>
<dbReference type="SUPFAM" id="SSF53335">
    <property type="entry name" value="S-adenosyl-L-methionine-dependent methyltransferases"/>
    <property type="match status" value="1"/>
</dbReference>
<reference evidence="1 2" key="1">
    <citation type="submission" date="2020-03" db="EMBL/GenBank/DDBJ databases">
        <title>Genomic Encyclopedia of Type Strains, Phase IV (KMG-IV): sequencing the most valuable type-strain genomes for metagenomic binning, comparative biology and taxonomic classification.</title>
        <authorList>
            <person name="Goeker M."/>
        </authorList>
    </citation>
    <scope>NUCLEOTIDE SEQUENCE [LARGE SCALE GENOMIC DNA]</scope>
    <source>
        <strain evidence="1 2">DSM 24233</strain>
    </source>
</reference>
<dbReference type="CDD" id="cd02440">
    <property type="entry name" value="AdoMet_MTases"/>
    <property type="match status" value="1"/>
</dbReference>
<dbReference type="GO" id="GO:0032259">
    <property type="term" value="P:methylation"/>
    <property type="evidence" value="ECO:0007669"/>
    <property type="project" value="UniProtKB-KW"/>
</dbReference>
<dbReference type="RefSeq" id="WP_167940351.1">
    <property type="nucleotide sequence ID" value="NZ_JAATJA010000001.1"/>
</dbReference>
<protein>
    <submittedName>
        <fullName evidence="1">Ubiquinone/menaquinone biosynthesis C-methylase UbiE</fullName>
    </submittedName>
</protein>